<evidence type="ECO:0000313" key="20">
    <source>
        <dbReference type="Proteomes" id="UP001429580"/>
    </source>
</evidence>
<feature type="compositionally biased region" description="Low complexity" evidence="14">
    <location>
        <begin position="747"/>
        <end position="761"/>
    </location>
</feature>
<evidence type="ECO:0000259" key="16">
    <source>
        <dbReference type="PROSITE" id="PS50109"/>
    </source>
</evidence>
<keyword evidence="11 15" id="KW-1133">Transmembrane helix</keyword>
<keyword evidence="8" id="KW-0547">Nucleotide-binding</keyword>
<evidence type="ECO:0000256" key="6">
    <source>
        <dbReference type="ARBA" id="ARBA00022679"/>
    </source>
</evidence>
<evidence type="ECO:0000256" key="3">
    <source>
        <dbReference type="ARBA" id="ARBA00012438"/>
    </source>
</evidence>
<sequence length="778" mass="83885">MTDNRRKRGARVSGVVGTIAVVLALASALGTFLILAGLTPILPTHSVVVWALVGNGILVALLTAIVVWETWAIVRARRAGAAAAGLHVRIVSLFSLVAAFPAVLVAVVASITLERGLDPWFTNSLKALISNTAEIADAYRESQCRNLARETDLMAADLNRALVLYRADRKLFQDFLRSRATFLGFPVAMLVEPDGTVIERFDADEGEKLPGPSHEDIEAANSDDPVCLIPQSGNLFRSILRLAWEEQTILYVARHVDPRAVEFPAVAEVGVAYYQALEQKKVTIQIVFALMFALVALIVLLSAVWFGLSLANRLVSPIRRLIHATDQVASGNFYVRVPVLKTEGDLGHLSTTFNKMTTELRQQHDGLVAANEVIDQRRRFTEAVLAGVSAGVIGTDGEGVINIVNRSAEALLGTSAAELGGQPVGEAIPEIADLVAEALGSVHRAQAQGRALAQGQVSLSRGGRERMLNVRVTSEKDEGEDRGFVVTLDDITGLVAAQRTAAWADVARRIAHEIKNPLTPIQLSAERIRRKYGKVITEDRQVFDQCVETIVRQVDDIKRMVDEFSSFARMPKPAQTDEDIVETVRQVLFLMRVGSPDITFEEALPEAPIIAHFDRRLLSQALTNIVKNATEAVKAVPEEERGPGRISVGVRAEAGNVVIEVIDNGKGFPRENRHRLLEPYMTTREGGTGLGLAIVGKILEDHGGGIQLLDAPAGRGGRVVLWLPLDGTASAASAPARPGAPQPPAPEGLAAETPAASTTAARPYETVGGDNPEPKHER</sequence>
<feature type="transmembrane region" description="Helical" evidence="15">
    <location>
        <begin position="12"/>
        <end position="35"/>
    </location>
</feature>
<reference evidence="19 20" key="1">
    <citation type="submission" date="2020-03" db="EMBL/GenBank/DDBJ databases">
        <title>Genomic Encyclopedia of Type Strains, Phase IV (KMG-IV): sequencing the most valuable type-strain genomes for metagenomic binning, comparative biology and taxonomic classification.</title>
        <authorList>
            <person name="Goeker M."/>
        </authorList>
    </citation>
    <scope>NUCLEOTIDE SEQUENCE [LARGE SCALE GENOMIC DNA]</scope>
    <source>
        <strain evidence="19 20">DSM 103870</strain>
    </source>
</reference>
<keyword evidence="5" id="KW-0597">Phosphoprotein</keyword>
<evidence type="ECO:0000256" key="7">
    <source>
        <dbReference type="ARBA" id="ARBA00022692"/>
    </source>
</evidence>
<dbReference type="SMART" id="SM00091">
    <property type="entry name" value="PAS"/>
    <property type="match status" value="1"/>
</dbReference>
<dbReference type="PIRSF" id="PIRSF037532">
    <property type="entry name" value="STHK_NtrY"/>
    <property type="match status" value="1"/>
</dbReference>
<dbReference type="InterPro" id="IPR000014">
    <property type="entry name" value="PAS"/>
</dbReference>
<feature type="region of interest" description="Disordered" evidence="14">
    <location>
        <begin position="730"/>
        <end position="778"/>
    </location>
</feature>
<dbReference type="InterPro" id="IPR003660">
    <property type="entry name" value="HAMP_dom"/>
</dbReference>
<evidence type="ECO:0000256" key="4">
    <source>
        <dbReference type="ARBA" id="ARBA00022475"/>
    </source>
</evidence>
<keyword evidence="6 19" id="KW-0808">Transferase</keyword>
<evidence type="ECO:0000256" key="12">
    <source>
        <dbReference type="ARBA" id="ARBA00023012"/>
    </source>
</evidence>
<evidence type="ECO:0000313" key="19">
    <source>
        <dbReference type="EMBL" id="NIJ60293.1"/>
    </source>
</evidence>
<evidence type="ECO:0000256" key="11">
    <source>
        <dbReference type="ARBA" id="ARBA00022989"/>
    </source>
</evidence>
<protein>
    <recommendedName>
        <fullName evidence="3">histidine kinase</fullName>
        <ecNumber evidence="3">2.7.13.3</ecNumber>
    </recommendedName>
</protein>
<dbReference type="InterPro" id="IPR003661">
    <property type="entry name" value="HisK_dim/P_dom"/>
</dbReference>
<evidence type="ECO:0000256" key="8">
    <source>
        <dbReference type="ARBA" id="ARBA00022741"/>
    </source>
</evidence>
<dbReference type="Gene3D" id="1.10.287.130">
    <property type="match status" value="1"/>
</dbReference>
<dbReference type="Pfam" id="PF00512">
    <property type="entry name" value="HisKA"/>
    <property type="match status" value="1"/>
</dbReference>
<dbReference type="InterPro" id="IPR003594">
    <property type="entry name" value="HATPase_dom"/>
</dbReference>
<evidence type="ECO:0000256" key="10">
    <source>
        <dbReference type="ARBA" id="ARBA00022840"/>
    </source>
</evidence>
<dbReference type="Pfam" id="PF02518">
    <property type="entry name" value="HATPase_c"/>
    <property type="match status" value="1"/>
</dbReference>
<dbReference type="EC" id="2.7.13.3" evidence="3"/>
<comment type="caution">
    <text evidence="19">The sequence shown here is derived from an EMBL/GenBank/DDBJ whole genome shotgun (WGS) entry which is preliminary data.</text>
</comment>
<feature type="transmembrane region" description="Helical" evidence="15">
    <location>
        <begin position="47"/>
        <end position="74"/>
    </location>
</feature>
<dbReference type="InterPro" id="IPR035965">
    <property type="entry name" value="PAS-like_dom_sf"/>
</dbReference>
<keyword evidence="12" id="KW-0902">Two-component regulatory system</keyword>
<evidence type="ECO:0000259" key="17">
    <source>
        <dbReference type="PROSITE" id="PS50112"/>
    </source>
</evidence>
<name>A0ABX0V570_9HYPH</name>
<dbReference type="SUPFAM" id="SSF47384">
    <property type="entry name" value="Homodimeric domain of signal transducing histidine kinase"/>
    <property type="match status" value="1"/>
</dbReference>
<accession>A0ABX0V570</accession>
<dbReference type="Pfam" id="PF00672">
    <property type="entry name" value="HAMP"/>
    <property type="match status" value="1"/>
</dbReference>
<dbReference type="SMART" id="SM00304">
    <property type="entry name" value="HAMP"/>
    <property type="match status" value="1"/>
</dbReference>
<keyword evidence="7 15" id="KW-0812">Transmembrane</keyword>
<gene>
    <name evidence="19" type="ORF">FHS82_004163</name>
</gene>
<evidence type="ECO:0000256" key="14">
    <source>
        <dbReference type="SAM" id="MobiDB-lite"/>
    </source>
</evidence>
<dbReference type="PANTHER" id="PTHR43065">
    <property type="entry name" value="SENSOR HISTIDINE KINASE"/>
    <property type="match status" value="1"/>
</dbReference>
<dbReference type="Gene3D" id="6.10.340.10">
    <property type="match status" value="1"/>
</dbReference>
<dbReference type="Gene3D" id="3.30.450.20">
    <property type="entry name" value="PAS domain"/>
    <property type="match status" value="1"/>
</dbReference>
<dbReference type="InterPro" id="IPR013767">
    <property type="entry name" value="PAS_fold"/>
</dbReference>
<dbReference type="PROSITE" id="PS50112">
    <property type="entry name" value="PAS"/>
    <property type="match status" value="1"/>
</dbReference>
<feature type="domain" description="HAMP" evidence="18">
    <location>
        <begin position="312"/>
        <end position="365"/>
    </location>
</feature>
<keyword evidence="10" id="KW-0067">ATP-binding</keyword>
<dbReference type="CDD" id="cd00130">
    <property type="entry name" value="PAS"/>
    <property type="match status" value="1"/>
</dbReference>
<dbReference type="SUPFAM" id="SSF158472">
    <property type="entry name" value="HAMP domain-like"/>
    <property type="match status" value="1"/>
</dbReference>
<dbReference type="InterPro" id="IPR017232">
    <property type="entry name" value="NtrY"/>
</dbReference>
<evidence type="ECO:0000256" key="13">
    <source>
        <dbReference type="ARBA" id="ARBA00023136"/>
    </source>
</evidence>
<keyword evidence="4" id="KW-1003">Cell membrane</keyword>
<keyword evidence="9 19" id="KW-0418">Kinase</keyword>
<dbReference type="InterPro" id="IPR036890">
    <property type="entry name" value="HATPase_C_sf"/>
</dbReference>
<dbReference type="InterPro" id="IPR036097">
    <property type="entry name" value="HisK_dim/P_sf"/>
</dbReference>
<evidence type="ECO:0000259" key="18">
    <source>
        <dbReference type="PROSITE" id="PS50885"/>
    </source>
</evidence>
<keyword evidence="20" id="KW-1185">Reference proteome</keyword>
<comment type="subcellular location">
    <subcellularLocation>
        <location evidence="2">Cell membrane</location>
        <topology evidence="2">Multi-pass membrane protein</topology>
    </subcellularLocation>
</comment>
<evidence type="ECO:0000256" key="2">
    <source>
        <dbReference type="ARBA" id="ARBA00004651"/>
    </source>
</evidence>
<dbReference type="PANTHER" id="PTHR43065:SF10">
    <property type="entry name" value="PEROXIDE STRESS-ACTIVATED HISTIDINE KINASE MAK3"/>
    <property type="match status" value="1"/>
</dbReference>
<dbReference type="Proteomes" id="UP001429580">
    <property type="component" value="Unassembled WGS sequence"/>
</dbReference>
<dbReference type="InterPro" id="IPR045671">
    <property type="entry name" value="NtrY-like_N"/>
</dbReference>
<dbReference type="SUPFAM" id="SSF55785">
    <property type="entry name" value="PYP-like sensor domain (PAS domain)"/>
    <property type="match status" value="1"/>
</dbReference>
<dbReference type="InterPro" id="IPR005467">
    <property type="entry name" value="His_kinase_dom"/>
</dbReference>
<dbReference type="GO" id="GO:0004673">
    <property type="term" value="F:protein histidine kinase activity"/>
    <property type="evidence" value="ECO:0007669"/>
    <property type="project" value="UniProtKB-EC"/>
</dbReference>
<dbReference type="PROSITE" id="PS50109">
    <property type="entry name" value="HIS_KIN"/>
    <property type="match status" value="1"/>
</dbReference>
<dbReference type="RefSeq" id="WP_166956569.1">
    <property type="nucleotide sequence ID" value="NZ_JAASQI010000020.1"/>
</dbReference>
<proteinExistence type="predicted"/>
<keyword evidence="13 15" id="KW-0472">Membrane</keyword>
<dbReference type="Gene3D" id="3.30.565.10">
    <property type="entry name" value="Histidine kinase-like ATPase, C-terminal domain"/>
    <property type="match status" value="1"/>
</dbReference>
<evidence type="ECO:0000256" key="9">
    <source>
        <dbReference type="ARBA" id="ARBA00022777"/>
    </source>
</evidence>
<dbReference type="EMBL" id="JAASQI010000020">
    <property type="protein sequence ID" value="NIJ60293.1"/>
    <property type="molecule type" value="Genomic_DNA"/>
</dbReference>
<evidence type="ECO:0000256" key="15">
    <source>
        <dbReference type="SAM" id="Phobius"/>
    </source>
</evidence>
<evidence type="ECO:0000256" key="1">
    <source>
        <dbReference type="ARBA" id="ARBA00000085"/>
    </source>
</evidence>
<dbReference type="InterPro" id="IPR004358">
    <property type="entry name" value="Sig_transdc_His_kin-like_C"/>
</dbReference>
<organism evidence="19 20">
    <name type="scientific">Pseudochelatococcus lubricantis</name>
    <dbReference type="NCBI Taxonomy" id="1538102"/>
    <lineage>
        <taxon>Bacteria</taxon>
        <taxon>Pseudomonadati</taxon>
        <taxon>Pseudomonadota</taxon>
        <taxon>Alphaproteobacteria</taxon>
        <taxon>Hyphomicrobiales</taxon>
        <taxon>Chelatococcaceae</taxon>
        <taxon>Pseudochelatococcus</taxon>
    </lineage>
</organism>
<feature type="transmembrane region" description="Helical" evidence="15">
    <location>
        <begin position="286"/>
        <end position="311"/>
    </location>
</feature>
<dbReference type="SMART" id="SM00388">
    <property type="entry name" value="HisKA"/>
    <property type="match status" value="1"/>
</dbReference>
<evidence type="ECO:0000256" key="5">
    <source>
        <dbReference type="ARBA" id="ARBA00022553"/>
    </source>
</evidence>
<dbReference type="NCBIfam" id="TIGR00229">
    <property type="entry name" value="sensory_box"/>
    <property type="match status" value="1"/>
</dbReference>
<dbReference type="PROSITE" id="PS50885">
    <property type="entry name" value="HAMP"/>
    <property type="match status" value="1"/>
</dbReference>
<dbReference type="SMART" id="SM00387">
    <property type="entry name" value="HATPase_c"/>
    <property type="match status" value="1"/>
</dbReference>
<dbReference type="Pfam" id="PF19312">
    <property type="entry name" value="NtrY_N"/>
    <property type="match status" value="1"/>
</dbReference>
<comment type="catalytic activity">
    <reaction evidence="1">
        <text>ATP + protein L-histidine = ADP + protein N-phospho-L-histidine.</text>
        <dbReference type="EC" id="2.7.13.3"/>
    </reaction>
</comment>
<dbReference type="PRINTS" id="PR00344">
    <property type="entry name" value="BCTRLSENSOR"/>
</dbReference>
<dbReference type="CDD" id="cd06225">
    <property type="entry name" value="HAMP"/>
    <property type="match status" value="1"/>
</dbReference>
<feature type="domain" description="Histidine kinase" evidence="16">
    <location>
        <begin position="509"/>
        <end position="727"/>
    </location>
</feature>
<dbReference type="SUPFAM" id="SSF55874">
    <property type="entry name" value="ATPase domain of HSP90 chaperone/DNA topoisomerase II/histidine kinase"/>
    <property type="match status" value="1"/>
</dbReference>
<dbReference type="CDD" id="cd00082">
    <property type="entry name" value="HisKA"/>
    <property type="match status" value="1"/>
</dbReference>
<dbReference type="Pfam" id="PF00989">
    <property type="entry name" value="PAS"/>
    <property type="match status" value="1"/>
</dbReference>
<feature type="domain" description="PAS" evidence="17">
    <location>
        <begin position="377"/>
        <end position="422"/>
    </location>
</feature>